<name>K5DE12_RHOBT</name>
<evidence type="ECO:0000313" key="2">
    <source>
        <dbReference type="Proteomes" id="UP000007993"/>
    </source>
</evidence>
<accession>K5DE12</accession>
<dbReference type="Proteomes" id="UP000007993">
    <property type="component" value="Unassembled WGS sequence"/>
</dbReference>
<reference evidence="1 2" key="1">
    <citation type="journal article" date="2013" name="Mar. Genomics">
        <title>Expression of sulfatases in Rhodopirellula baltica and the diversity of sulfatases in the genus Rhodopirellula.</title>
        <authorList>
            <person name="Wegner C.E."/>
            <person name="Richter-Heitmann T."/>
            <person name="Klindworth A."/>
            <person name="Klockow C."/>
            <person name="Richter M."/>
            <person name="Achstetter T."/>
            <person name="Glockner F.O."/>
            <person name="Harder J."/>
        </authorList>
    </citation>
    <scope>NUCLEOTIDE SEQUENCE [LARGE SCALE GENOMIC DNA]</scope>
    <source>
        <strain evidence="1 2">SH28</strain>
    </source>
</reference>
<dbReference type="PATRIC" id="fig|993517.3.peg.4333"/>
<dbReference type="EMBL" id="AMCW01000114">
    <property type="protein sequence ID" value="EKK00678.1"/>
    <property type="molecule type" value="Genomic_DNA"/>
</dbReference>
<evidence type="ECO:0000313" key="1">
    <source>
        <dbReference type="EMBL" id="EKK00678.1"/>
    </source>
</evidence>
<sequence>MTRRSVTWVGGVDCKTTAGGGRPRGLAAAPSREAYQSRKFVTMRLLVWTPRRRLFYRRRT</sequence>
<proteinExistence type="predicted"/>
<gene>
    <name evidence="1" type="ORF">RBSH_03991</name>
</gene>
<protein>
    <submittedName>
        <fullName evidence="1">Uncharacterized protein</fullName>
    </submittedName>
</protein>
<organism evidence="1 2">
    <name type="scientific">Rhodopirellula baltica SH28</name>
    <dbReference type="NCBI Taxonomy" id="993517"/>
    <lineage>
        <taxon>Bacteria</taxon>
        <taxon>Pseudomonadati</taxon>
        <taxon>Planctomycetota</taxon>
        <taxon>Planctomycetia</taxon>
        <taxon>Pirellulales</taxon>
        <taxon>Pirellulaceae</taxon>
        <taxon>Rhodopirellula</taxon>
    </lineage>
</organism>
<comment type="caution">
    <text evidence="1">The sequence shown here is derived from an EMBL/GenBank/DDBJ whole genome shotgun (WGS) entry which is preliminary data.</text>
</comment>
<dbReference type="AlphaFoldDB" id="K5DE12"/>